<dbReference type="eggNOG" id="ENOG5031C3I">
    <property type="taxonomic scope" value="Bacteria"/>
</dbReference>
<proteinExistence type="predicted"/>
<gene>
    <name evidence="1" type="ORF">EH31_00915</name>
</gene>
<comment type="caution">
    <text evidence="1">The sequence shown here is derived from an EMBL/GenBank/DDBJ whole genome shotgun (WGS) entry which is preliminary data.</text>
</comment>
<keyword evidence="1" id="KW-0251">Elongation factor</keyword>
<sequence>MTGAVVATAGPVISQLDQGQLIAPPATADVPAGGMLRTMPHGNYECALPGDASGRAYEVVKAQGFSISTASRYRSDAGEGTYILRGDNLTFTAGPKNGERFKRVGENQLRKADAKGNHGDLLCTRLADRRR</sequence>
<dbReference type="STRING" id="1044.EH31_00915"/>
<evidence type="ECO:0000313" key="1">
    <source>
        <dbReference type="EMBL" id="KEO91255.1"/>
    </source>
</evidence>
<keyword evidence="1" id="KW-0648">Protein biosynthesis</keyword>
<keyword evidence="2" id="KW-1185">Reference proteome</keyword>
<accession>A0A074MES0</accession>
<protein>
    <submittedName>
        <fullName evidence="1">Elongation factor P</fullName>
    </submittedName>
</protein>
<organism evidence="1 2">
    <name type="scientific">Erythrobacter longus</name>
    <dbReference type="NCBI Taxonomy" id="1044"/>
    <lineage>
        <taxon>Bacteria</taxon>
        <taxon>Pseudomonadati</taxon>
        <taxon>Pseudomonadota</taxon>
        <taxon>Alphaproteobacteria</taxon>
        <taxon>Sphingomonadales</taxon>
        <taxon>Erythrobacteraceae</taxon>
        <taxon>Erythrobacter/Porphyrobacter group</taxon>
        <taxon>Erythrobacter</taxon>
    </lineage>
</organism>
<dbReference type="GO" id="GO:0003746">
    <property type="term" value="F:translation elongation factor activity"/>
    <property type="evidence" value="ECO:0007669"/>
    <property type="project" value="UniProtKB-KW"/>
</dbReference>
<evidence type="ECO:0000313" key="2">
    <source>
        <dbReference type="Proteomes" id="UP000027647"/>
    </source>
</evidence>
<name>A0A074MES0_ERYLO</name>
<reference evidence="1 2" key="1">
    <citation type="submission" date="2014-04" db="EMBL/GenBank/DDBJ databases">
        <title>A comprehensive comparison of genomes of Erythrobacter spp. strains.</title>
        <authorList>
            <person name="Zheng Q."/>
        </authorList>
    </citation>
    <scope>NUCLEOTIDE SEQUENCE [LARGE SCALE GENOMIC DNA]</scope>
    <source>
        <strain evidence="1 2">DSM 6997</strain>
    </source>
</reference>
<dbReference type="AlphaFoldDB" id="A0A074MES0"/>
<dbReference type="RefSeq" id="WP_241765794.1">
    <property type="nucleotide sequence ID" value="NZ_JMIW01000001.1"/>
</dbReference>
<dbReference type="EMBL" id="JMIW01000001">
    <property type="protein sequence ID" value="KEO91255.1"/>
    <property type="molecule type" value="Genomic_DNA"/>
</dbReference>
<dbReference type="Proteomes" id="UP000027647">
    <property type="component" value="Unassembled WGS sequence"/>
</dbReference>